<comment type="subcellular location">
    <subcellularLocation>
        <location evidence="1 7">Cell membrane</location>
        <topology evidence="1 7">Multi-pass membrane protein</topology>
    </subcellularLocation>
</comment>
<evidence type="ECO:0000256" key="3">
    <source>
        <dbReference type="ARBA" id="ARBA00022475"/>
    </source>
</evidence>
<dbReference type="SUPFAM" id="SSF161098">
    <property type="entry name" value="MetI-like"/>
    <property type="match status" value="1"/>
</dbReference>
<feature type="domain" description="ABC transmembrane type-1" evidence="8">
    <location>
        <begin position="92"/>
        <end position="311"/>
    </location>
</feature>
<dbReference type="PROSITE" id="PS50928">
    <property type="entry name" value="ABC_TM1"/>
    <property type="match status" value="1"/>
</dbReference>
<dbReference type="InterPro" id="IPR000515">
    <property type="entry name" value="MetI-like"/>
</dbReference>
<dbReference type="PANTHER" id="PTHR43227">
    <property type="entry name" value="BLL4140 PROTEIN"/>
    <property type="match status" value="1"/>
</dbReference>
<dbReference type="InterPro" id="IPR050809">
    <property type="entry name" value="UgpAE/MalFG_permease"/>
</dbReference>
<keyword evidence="6 7" id="KW-0472">Membrane</keyword>
<accession>A0A9D1FYY7</accession>
<evidence type="ECO:0000256" key="5">
    <source>
        <dbReference type="ARBA" id="ARBA00022989"/>
    </source>
</evidence>
<dbReference type="GO" id="GO:0005886">
    <property type="term" value="C:plasma membrane"/>
    <property type="evidence" value="ECO:0007669"/>
    <property type="project" value="UniProtKB-SubCell"/>
</dbReference>
<dbReference type="AlphaFoldDB" id="A0A9D1FYY7"/>
<keyword evidence="5 7" id="KW-1133">Transmembrane helix</keyword>
<feature type="transmembrane region" description="Helical" evidence="7">
    <location>
        <begin position="129"/>
        <end position="152"/>
    </location>
</feature>
<evidence type="ECO:0000256" key="1">
    <source>
        <dbReference type="ARBA" id="ARBA00004651"/>
    </source>
</evidence>
<dbReference type="CDD" id="cd06261">
    <property type="entry name" value="TM_PBP2"/>
    <property type="match status" value="1"/>
</dbReference>
<feature type="transmembrane region" description="Helical" evidence="7">
    <location>
        <begin position="183"/>
        <end position="205"/>
    </location>
</feature>
<evidence type="ECO:0000256" key="4">
    <source>
        <dbReference type="ARBA" id="ARBA00022692"/>
    </source>
</evidence>
<organism evidence="9 10">
    <name type="scientific">Candidatus Alectryocaccomicrobium excrementavium</name>
    <dbReference type="NCBI Taxonomy" id="2840668"/>
    <lineage>
        <taxon>Bacteria</taxon>
        <taxon>Bacillati</taxon>
        <taxon>Bacillota</taxon>
        <taxon>Clostridia</taxon>
        <taxon>Candidatus Alectryocaccomicrobium</taxon>
    </lineage>
</organism>
<keyword evidence="4 7" id="KW-0812">Transmembrane</keyword>
<feature type="transmembrane region" description="Helical" evidence="7">
    <location>
        <begin position="286"/>
        <end position="311"/>
    </location>
</feature>
<dbReference type="PANTHER" id="PTHR43227:SF11">
    <property type="entry name" value="BLL4140 PROTEIN"/>
    <property type="match status" value="1"/>
</dbReference>
<dbReference type="InterPro" id="IPR035906">
    <property type="entry name" value="MetI-like_sf"/>
</dbReference>
<sequence>MNASQRSAARGPMHLAGARRRKWWHYLKQFWPFYIMLLPALVDTILFRYWPMYGVQIAFRDFSIRRGFFGSEWMGLEHFIRFVTSNNFVPLLRNTFLLALYSLFWGFPIPIVLALMMNEVGNAAFKRTVQMLTYAPYFLSSVAVVGLVNLFFQRETGLVNILAVNLGLSDHNYLADPTWFRTLYVGSGVWQGAGWGTIIYMAALSSVDGEVVEAAIVDGANRMQKILYIHIPTILPTIVILLIMNTGSLLSVGYEKVLLMQNSLNMEVSDVISTYVYRLGIRNAQFSYTTAIGLANSLVNALILVIVNFVAGRLGETSLW</sequence>
<keyword evidence="2 7" id="KW-0813">Transport</keyword>
<dbReference type="Gene3D" id="1.10.3720.10">
    <property type="entry name" value="MetI-like"/>
    <property type="match status" value="1"/>
</dbReference>
<proteinExistence type="inferred from homology"/>
<evidence type="ECO:0000256" key="2">
    <source>
        <dbReference type="ARBA" id="ARBA00022448"/>
    </source>
</evidence>
<reference evidence="9" key="1">
    <citation type="submission" date="2020-10" db="EMBL/GenBank/DDBJ databases">
        <authorList>
            <person name="Gilroy R."/>
        </authorList>
    </citation>
    <scope>NUCLEOTIDE SEQUENCE</scope>
    <source>
        <strain evidence="9">13766</strain>
    </source>
</reference>
<feature type="transmembrane region" description="Helical" evidence="7">
    <location>
        <begin position="30"/>
        <end position="50"/>
    </location>
</feature>
<dbReference type="GO" id="GO:0055085">
    <property type="term" value="P:transmembrane transport"/>
    <property type="evidence" value="ECO:0007669"/>
    <property type="project" value="InterPro"/>
</dbReference>
<evidence type="ECO:0000256" key="6">
    <source>
        <dbReference type="ARBA" id="ARBA00023136"/>
    </source>
</evidence>
<dbReference type="EMBL" id="DVJN01000086">
    <property type="protein sequence ID" value="HIS92196.1"/>
    <property type="molecule type" value="Genomic_DNA"/>
</dbReference>
<reference evidence="9" key="2">
    <citation type="journal article" date="2021" name="PeerJ">
        <title>Extensive microbial diversity within the chicken gut microbiome revealed by metagenomics and culture.</title>
        <authorList>
            <person name="Gilroy R."/>
            <person name="Ravi A."/>
            <person name="Getino M."/>
            <person name="Pursley I."/>
            <person name="Horton D.L."/>
            <person name="Alikhan N.F."/>
            <person name="Baker D."/>
            <person name="Gharbi K."/>
            <person name="Hall N."/>
            <person name="Watson M."/>
            <person name="Adriaenssens E.M."/>
            <person name="Foster-Nyarko E."/>
            <person name="Jarju S."/>
            <person name="Secka A."/>
            <person name="Antonio M."/>
            <person name="Oren A."/>
            <person name="Chaudhuri R.R."/>
            <person name="La Ragione R."/>
            <person name="Hildebrand F."/>
            <person name="Pallen M.J."/>
        </authorList>
    </citation>
    <scope>NUCLEOTIDE SEQUENCE</scope>
    <source>
        <strain evidence="9">13766</strain>
    </source>
</reference>
<feature type="transmembrane region" description="Helical" evidence="7">
    <location>
        <begin position="96"/>
        <end position="117"/>
    </location>
</feature>
<evidence type="ECO:0000313" key="9">
    <source>
        <dbReference type="EMBL" id="HIS92196.1"/>
    </source>
</evidence>
<comment type="caution">
    <text evidence="9">The sequence shown here is derived from an EMBL/GenBank/DDBJ whole genome shotgun (WGS) entry which is preliminary data.</text>
</comment>
<dbReference type="Pfam" id="PF00528">
    <property type="entry name" value="BPD_transp_1"/>
    <property type="match status" value="1"/>
</dbReference>
<gene>
    <name evidence="9" type="ORF">IAA84_04180</name>
</gene>
<keyword evidence="3" id="KW-1003">Cell membrane</keyword>
<feature type="transmembrane region" description="Helical" evidence="7">
    <location>
        <begin position="226"/>
        <end position="244"/>
    </location>
</feature>
<evidence type="ECO:0000256" key="7">
    <source>
        <dbReference type="RuleBase" id="RU363032"/>
    </source>
</evidence>
<evidence type="ECO:0000259" key="8">
    <source>
        <dbReference type="PROSITE" id="PS50928"/>
    </source>
</evidence>
<protein>
    <submittedName>
        <fullName evidence="9">Sugar ABC transporter permease</fullName>
    </submittedName>
</protein>
<name>A0A9D1FYY7_9FIRM</name>
<comment type="similarity">
    <text evidence="7">Belongs to the binding-protein-dependent transport system permease family.</text>
</comment>
<evidence type="ECO:0000313" key="10">
    <source>
        <dbReference type="Proteomes" id="UP000824140"/>
    </source>
</evidence>
<dbReference type="Proteomes" id="UP000824140">
    <property type="component" value="Unassembled WGS sequence"/>
</dbReference>